<organism evidence="1 2">
    <name type="scientific">Shinella pollutisoli</name>
    <dbReference type="NCBI Taxonomy" id="2250594"/>
    <lineage>
        <taxon>Bacteria</taxon>
        <taxon>Pseudomonadati</taxon>
        <taxon>Pseudomonadota</taxon>
        <taxon>Alphaproteobacteria</taxon>
        <taxon>Hyphomicrobiales</taxon>
        <taxon>Rhizobiaceae</taxon>
        <taxon>Shinella</taxon>
    </lineage>
</organism>
<protein>
    <submittedName>
        <fullName evidence="1">Uncharacterized protein</fullName>
    </submittedName>
</protein>
<proteinExistence type="predicted"/>
<accession>A0ABV7DMR4</accession>
<dbReference type="EMBL" id="JBHRSP010000043">
    <property type="protein sequence ID" value="MFC3075943.1"/>
    <property type="molecule type" value="Genomic_DNA"/>
</dbReference>
<sequence>MSANGVRRAIGPDDPEERARLETLAAEEYDRCHPDDSFEALMRRARFSKEDQGLLKDWLAAAAARQQAMLPAEPLRRAA</sequence>
<keyword evidence="2" id="KW-1185">Reference proteome</keyword>
<dbReference type="RefSeq" id="WP_257316511.1">
    <property type="nucleotide sequence ID" value="NZ_JANFDG010000020.1"/>
</dbReference>
<dbReference type="Proteomes" id="UP001595377">
    <property type="component" value="Unassembled WGS sequence"/>
</dbReference>
<name>A0ABV7DMR4_9HYPH</name>
<comment type="caution">
    <text evidence="1">The sequence shown here is derived from an EMBL/GenBank/DDBJ whole genome shotgun (WGS) entry which is preliminary data.</text>
</comment>
<evidence type="ECO:0000313" key="1">
    <source>
        <dbReference type="EMBL" id="MFC3075943.1"/>
    </source>
</evidence>
<reference evidence="2" key="1">
    <citation type="journal article" date="2019" name="Int. J. Syst. Evol. Microbiol.">
        <title>The Global Catalogue of Microorganisms (GCM) 10K type strain sequencing project: providing services to taxonomists for standard genome sequencing and annotation.</title>
        <authorList>
            <consortium name="The Broad Institute Genomics Platform"/>
            <consortium name="The Broad Institute Genome Sequencing Center for Infectious Disease"/>
            <person name="Wu L."/>
            <person name="Ma J."/>
        </authorList>
    </citation>
    <scope>NUCLEOTIDE SEQUENCE [LARGE SCALE GENOMIC DNA]</scope>
    <source>
        <strain evidence="2">KCTC 52677</strain>
    </source>
</reference>
<gene>
    <name evidence="1" type="ORF">ACFOHH_22720</name>
</gene>
<evidence type="ECO:0000313" key="2">
    <source>
        <dbReference type="Proteomes" id="UP001595377"/>
    </source>
</evidence>